<reference evidence="1 2" key="1">
    <citation type="submission" date="2017-12" db="EMBL/GenBank/DDBJ databases">
        <title>Genomes of bacteria within cyanobacterial aggregates.</title>
        <authorList>
            <person name="Cai H."/>
        </authorList>
    </citation>
    <scope>NUCLEOTIDE SEQUENCE [LARGE SCALE GENOMIC DNA]</scope>
    <source>
        <strain evidence="1 2">TH16</strain>
    </source>
</reference>
<dbReference type="RefSeq" id="WP_102112692.1">
    <property type="nucleotide sequence ID" value="NZ_BMGN01000011.1"/>
</dbReference>
<dbReference type="NCBIfam" id="TIGR03353">
    <property type="entry name" value="VI_chp_4"/>
    <property type="match status" value="1"/>
</dbReference>
<evidence type="ECO:0000313" key="1">
    <source>
        <dbReference type="EMBL" id="AUN31076.1"/>
    </source>
</evidence>
<protein>
    <submittedName>
        <fullName evidence="1">Uncharacterized protein</fullName>
    </submittedName>
</protein>
<dbReference type="PANTHER" id="PTHR35566:SF1">
    <property type="entry name" value="TYPE VI SECRETION SYSTEM BASEPLATE COMPONENT TSSK1"/>
    <property type="match status" value="1"/>
</dbReference>
<gene>
    <name evidence="1" type="ORF">C0V82_13145</name>
</gene>
<proteinExistence type="predicted"/>
<dbReference type="OrthoDB" id="9775333at2"/>
<name>A0A2K9NEV3_9PROT</name>
<dbReference type="Proteomes" id="UP000234752">
    <property type="component" value="Chromosome eg_1"/>
</dbReference>
<dbReference type="Pfam" id="PF05936">
    <property type="entry name" value="T6SS_VasE"/>
    <property type="match status" value="1"/>
</dbReference>
<evidence type="ECO:0000313" key="2">
    <source>
        <dbReference type="Proteomes" id="UP000234752"/>
    </source>
</evidence>
<dbReference type="PANTHER" id="PTHR35566">
    <property type="entry name" value="BLR3599 PROTEIN"/>
    <property type="match status" value="1"/>
</dbReference>
<organism evidence="1 2">
    <name type="scientific">Niveispirillum cyanobacteriorum</name>
    <dbReference type="NCBI Taxonomy" id="1612173"/>
    <lineage>
        <taxon>Bacteria</taxon>
        <taxon>Pseudomonadati</taxon>
        <taxon>Pseudomonadota</taxon>
        <taxon>Alphaproteobacteria</taxon>
        <taxon>Rhodospirillales</taxon>
        <taxon>Azospirillaceae</taxon>
        <taxon>Niveispirillum</taxon>
    </lineage>
</organism>
<accession>A0A2K9NEV3</accession>
<sequence length="445" mass="49513">MAKDEKRLSQPVPDPVQWHEGMLLSPQHLQQSWLHGEAQLAYHLRRLSPFHYGVTRLEIDRAQLAAGRLRIIALEAVLPDGLLVWSDGFEAELDFNLAAVKDKLRVPQRLHLVVPEYHPGAAKPRDNLARWASYDSSVVDENTGQQEVSVPRLRPLPRLLLADDVPPRHTHLPIAEIEFRNQGFQLTPYQPPTPALEPDDPLSRECRDLVAKLREKATYVAESQGQEVNRGEARFTVMCLVAGLPALETLLRLPQVHPFDLYMALQTVAGHTAVLRPAMTPPLTEPYDHDNPRGCIGALLAQIDGVVELVSQAFSAISFQPIAEGFKLRIEEQWLTRQGLVVGLRMKGGQGPADVLAWFDAALIVPDGRVEELLSYRLRGAMRAALLPDEAAGFATSRDMVLFRIAEDEYVKAGEMLLIVNPLDRSATSRPGEILLFIPATADET</sequence>
<dbReference type="KEGG" id="ncb:C0V82_13145"/>
<keyword evidence="2" id="KW-1185">Reference proteome</keyword>
<dbReference type="InterPro" id="IPR010263">
    <property type="entry name" value="T6SS_TssK"/>
</dbReference>
<dbReference type="EMBL" id="CP025611">
    <property type="protein sequence ID" value="AUN31076.1"/>
    <property type="molecule type" value="Genomic_DNA"/>
</dbReference>
<dbReference type="AlphaFoldDB" id="A0A2K9NEV3"/>